<comment type="subcellular location">
    <subcellularLocation>
        <location evidence="1">Cell inner membrane</location>
        <topology evidence="1">Single-pass membrane protein</topology>
    </subcellularLocation>
</comment>
<evidence type="ECO:0000313" key="10">
    <source>
        <dbReference type="EMBL" id="MCS0584384.1"/>
    </source>
</evidence>
<comment type="caution">
    <text evidence="10">The sequence shown here is derived from an EMBL/GenBank/DDBJ whole genome shotgun (WGS) entry which is preliminary data.</text>
</comment>
<dbReference type="InterPro" id="IPR045584">
    <property type="entry name" value="Pilin-like"/>
</dbReference>
<dbReference type="Proteomes" id="UP001204151">
    <property type="component" value="Unassembled WGS sequence"/>
</dbReference>
<evidence type="ECO:0000256" key="2">
    <source>
        <dbReference type="ARBA" id="ARBA00022475"/>
    </source>
</evidence>
<protein>
    <submittedName>
        <fullName evidence="10">Prepilin-type N-terminal cleavage/methylation domain-containing protein</fullName>
    </submittedName>
</protein>
<name>A0ABT1ZWX9_9BURK</name>
<proteinExistence type="predicted"/>
<accession>A0ABT1ZWX9</accession>
<keyword evidence="3" id="KW-0488">Methylation</keyword>
<dbReference type="NCBIfam" id="TIGR02532">
    <property type="entry name" value="IV_pilin_GFxxxE"/>
    <property type="match status" value="1"/>
</dbReference>
<evidence type="ECO:0000313" key="11">
    <source>
        <dbReference type="Proteomes" id="UP001204151"/>
    </source>
</evidence>
<evidence type="ECO:0000256" key="7">
    <source>
        <dbReference type="ARBA" id="ARBA00023136"/>
    </source>
</evidence>
<reference evidence="10 11" key="1">
    <citation type="submission" date="2022-08" db="EMBL/GenBank/DDBJ databases">
        <title>Reclassification of Massilia species as members of the genera Telluria, Duganella, Pseudoduganella, Mokoshia gen. nov. and Zemynaea gen. nov. using orthogonal and non-orthogonal genome-based approaches.</title>
        <authorList>
            <person name="Bowman J.P."/>
        </authorList>
    </citation>
    <scope>NUCLEOTIDE SEQUENCE [LARGE SCALE GENOMIC DNA]</scope>
    <source>
        <strain evidence="10 11">JCM 31316</strain>
    </source>
</reference>
<dbReference type="InterPro" id="IPR051621">
    <property type="entry name" value="T2SS_protein_J"/>
</dbReference>
<evidence type="ECO:0000256" key="5">
    <source>
        <dbReference type="ARBA" id="ARBA00022692"/>
    </source>
</evidence>
<evidence type="ECO:0000256" key="6">
    <source>
        <dbReference type="ARBA" id="ARBA00022989"/>
    </source>
</evidence>
<feature type="transmembrane region" description="Helical" evidence="9">
    <location>
        <begin position="12"/>
        <end position="34"/>
    </location>
</feature>
<dbReference type="InterPro" id="IPR012902">
    <property type="entry name" value="N_methyl_site"/>
</dbReference>
<keyword evidence="6 9" id="KW-1133">Transmembrane helix</keyword>
<evidence type="ECO:0000256" key="4">
    <source>
        <dbReference type="ARBA" id="ARBA00022519"/>
    </source>
</evidence>
<sequence>MTTRIRHQNRLHGFTLVELLVAISILAIVAVLGWRGLDGIVRARVALTQQMETTRGMQLAFAQMQSDCEHIVQRDIIDQRPYLLIGVDRFTLVREVFTENQPARLQVVAYRIVNGTLIRRESQATRDLVQLDALWQAVTGDADTNPAVALQAGVTGMQVATWVNNTWRQGGVDPGANTAGTAQSPPPETPQTPGPLTPEQIAQAAARANNDPTGLQVALQAPSLPAPLVKSFLLGEP</sequence>
<dbReference type="EMBL" id="JANUGW010000021">
    <property type="protein sequence ID" value="MCS0584384.1"/>
    <property type="molecule type" value="Genomic_DNA"/>
</dbReference>
<gene>
    <name evidence="10" type="ORF">NX784_22590</name>
</gene>
<dbReference type="Gene3D" id="3.10.610.10">
    <property type="entry name" value="GSPII I/J protein-like"/>
    <property type="match status" value="1"/>
</dbReference>
<keyword evidence="11" id="KW-1185">Reference proteome</keyword>
<evidence type="ECO:0000256" key="9">
    <source>
        <dbReference type="SAM" id="Phobius"/>
    </source>
</evidence>
<keyword evidence="5 9" id="KW-0812">Transmembrane</keyword>
<keyword evidence="7 9" id="KW-0472">Membrane</keyword>
<evidence type="ECO:0000256" key="1">
    <source>
        <dbReference type="ARBA" id="ARBA00004377"/>
    </source>
</evidence>
<dbReference type="SUPFAM" id="SSF54523">
    <property type="entry name" value="Pili subunits"/>
    <property type="match status" value="1"/>
</dbReference>
<feature type="compositionally biased region" description="Pro residues" evidence="8">
    <location>
        <begin position="184"/>
        <end position="196"/>
    </location>
</feature>
<dbReference type="Pfam" id="PF07963">
    <property type="entry name" value="N_methyl"/>
    <property type="match status" value="1"/>
</dbReference>
<dbReference type="PROSITE" id="PS00409">
    <property type="entry name" value="PROKAR_NTER_METHYL"/>
    <property type="match status" value="1"/>
</dbReference>
<evidence type="ECO:0000256" key="8">
    <source>
        <dbReference type="SAM" id="MobiDB-lite"/>
    </source>
</evidence>
<keyword evidence="4" id="KW-0997">Cell inner membrane</keyword>
<feature type="region of interest" description="Disordered" evidence="8">
    <location>
        <begin position="167"/>
        <end position="198"/>
    </location>
</feature>
<dbReference type="PANTHER" id="PTHR39583">
    <property type="entry name" value="TYPE II SECRETION SYSTEM PROTEIN J-RELATED"/>
    <property type="match status" value="1"/>
</dbReference>
<keyword evidence="2" id="KW-1003">Cell membrane</keyword>
<dbReference type="RefSeq" id="WP_258818944.1">
    <property type="nucleotide sequence ID" value="NZ_JANUGW010000021.1"/>
</dbReference>
<evidence type="ECO:0000256" key="3">
    <source>
        <dbReference type="ARBA" id="ARBA00022481"/>
    </source>
</evidence>
<organism evidence="10 11">
    <name type="scientific">Massilia pinisoli</name>
    <dbReference type="NCBI Taxonomy" id="1772194"/>
    <lineage>
        <taxon>Bacteria</taxon>
        <taxon>Pseudomonadati</taxon>
        <taxon>Pseudomonadota</taxon>
        <taxon>Betaproteobacteria</taxon>
        <taxon>Burkholderiales</taxon>
        <taxon>Oxalobacteraceae</taxon>
        <taxon>Telluria group</taxon>
        <taxon>Massilia</taxon>
    </lineage>
</organism>
<dbReference type="PANTHER" id="PTHR39583:SF2">
    <property type="entry name" value="TYPE II SECRETION SYSTEM PROTEIN J"/>
    <property type="match status" value="1"/>
</dbReference>